<dbReference type="EMBL" id="CP095065">
    <property type="protein sequence ID" value="UOQ69419.1"/>
    <property type="molecule type" value="Genomic_DNA"/>
</dbReference>
<keyword evidence="3" id="KW-0614">Plasmid</keyword>
<dbReference type="RefSeq" id="WP_245127173.1">
    <property type="nucleotide sequence ID" value="NZ_CP095065.1"/>
</dbReference>
<dbReference type="Pfam" id="PF05598">
    <property type="entry name" value="DUF772"/>
    <property type="match status" value="1"/>
</dbReference>
<feature type="compositionally biased region" description="Low complexity" evidence="1">
    <location>
        <begin position="105"/>
        <end position="114"/>
    </location>
</feature>
<dbReference type="InterPro" id="IPR008490">
    <property type="entry name" value="Transposase_InsH_N"/>
</dbReference>
<accession>A0ABY4GEU6</accession>
<feature type="domain" description="Transposase InsH N-terminal" evidence="2">
    <location>
        <begin position="1"/>
        <end position="54"/>
    </location>
</feature>
<name>A0ABY4GEU6_9BACT</name>
<organism evidence="3 4">
    <name type="scientific">Hymenobacter volaticus</name>
    <dbReference type="NCBI Taxonomy" id="2932254"/>
    <lineage>
        <taxon>Bacteria</taxon>
        <taxon>Pseudomonadati</taxon>
        <taxon>Bacteroidota</taxon>
        <taxon>Cytophagia</taxon>
        <taxon>Cytophagales</taxon>
        <taxon>Hymenobacteraceae</taxon>
        <taxon>Hymenobacter</taxon>
    </lineage>
</organism>
<evidence type="ECO:0000313" key="4">
    <source>
        <dbReference type="Proteomes" id="UP000830401"/>
    </source>
</evidence>
<evidence type="ECO:0000256" key="1">
    <source>
        <dbReference type="SAM" id="MobiDB-lite"/>
    </source>
</evidence>
<dbReference type="Proteomes" id="UP000830401">
    <property type="component" value="Plasmid unnamed4"/>
</dbReference>
<gene>
    <name evidence="3" type="ORF">MUN86_26805</name>
</gene>
<feature type="region of interest" description="Disordered" evidence="1">
    <location>
        <begin position="98"/>
        <end position="122"/>
    </location>
</feature>
<reference evidence="3" key="1">
    <citation type="submission" date="2022-04" db="EMBL/GenBank/DDBJ databases">
        <title>Hymenobacter sp. isolated from the air.</title>
        <authorList>
            <person name="Won M."/>
            <person name="Lee C.-M."/>
            <person name="Woen H.-Y."/>
            <person name="Kwon S.-W."/>
        </authorList>
    </citation>
    <scope>NUCLEOTIDE SEQUENCE</scope>
    <source>
        <strain evidence="3">5420S-77</strain>
        <plasmid evidence="3">unnamed4</plasmid>
    </source>
</reference>
<geneLocation type="plasmid" evidence="3 4">
    <name>unnamed4</name>
</geneLocation>
<protein>
    <submittedName>
        <fullName evidence="3">Transposase</fullName>
    </submittedName>
</protein>
<sequence>MFVKLLLVGHLENITSDRKLLELAQLHLGIRAFLGYDLAQPLPWHSTVSRTRQRLPVSVFEACFTHIVGLCIQQGLVSGHTQAVDSAYIKANASMSRLQSKRSRTSTQATTNAAPPTPHASPLRWTACSISNAFMPPSARLPRPKADDSLAT</sequence>
<proteinExistence type="predicted"/>
<evidence type="ECO:0000259" key="2">
    <source>
        <dbReference type="Pfam" id="PF05598"/>
    </source>
</evidence>
<evidence type="ECO:0000313" key="3">
    <source>
        <dbReference type="EMBL" id="UOQ69419.1"/>
    </source>
</evidence>
<keyword evidence="4" id="KW-1185">Reference proteome</keyword>